<comment type="similarity">
    <text evidence="1">Belongs to the serpin family.</text>
</comment>
<dbReference type="PANTHER" id="PTHR11461:SF211">
    <property type="entry name" value="GH10112P-RELATED"/>
    <property type="match status" value="1"/>
</dbReference>
<dbReference type="Gene3D" id="3.30.497.10">
    <property type="entry name" value="Antithrombin, subunit I, domain 2"/>
    <property type="match status" value="1"/>
</dbReference>
<sequence length="405" mass="40944">MGGTELITRAGAVRALAERWLPLLSDGDGDGGGGGGGGAEDFVCSPAGLWLALGAVAAGARDGAAEELRAVLGVAGAEAADAVTAVGRELAGTDALDMATGVWSGIPLLPSWTRALPDVGSGPLGRDAQARLDAWVREATAGRIDRLPLSLDGSEALVLVNALALQASWQARFAPALTRDEPFTDATGATVAVPTMHQRLPARWVWTVSATGVGAAGVGAVTVVELPCEGERGALVRFVLGPKGAGAGAGAAEVLAAAWAPSARREPLAAEAVDLALPRFSLRTKTDVHARLGALGVGLATRPEADFTGLSAERPLWISAAAQEALVEVAEEGVEAAAVTAVAMIRGAAPPRHRVVERIAFDRPFGVVVLDASGEVPLLAGWRSSAPGHSTGPAYSTTRASSSPS</sequence>
<proteinExistence type="inferred from homology"/>
<evidence type="ECO:0000256" key="2">
    <source>
        <dbReference type="SAM" id="MobiDB-lite"/>
    </source>
</evidence>
<dbReference type="EMBL" id="JBIBSM010000001">
    <property type="protein sequence ID" value="MFF8275055.1"/>
    <property type="molecule type" value="Genomic_DNA"/>
</dbReference>
<dbReference type="InterPro" id="IPR023796">
    <property type="entry name" value="Serpin_dom"/>
</dbReference>
<dbReference type="InterPro" id="IPR042185">
    <property type="entry name" value="Serpin_sf_2"/>
</dbReference>
<feature type="domain" description="Serpin" evidence="3">
    <location>
        <begin position="21"/>
        <end position="387"/>
    </location>
</feature>
<evidence type="ECO:0000256" key="1">
    <source>
        <dbReference type="RuleBase" id="RU000411"/>
    </source>
</evidence>
<dbReference type="InterPro" id="IPR000215">
    <property type="entry name" value="Serpin_fam"/>
</dbReference>
<feature type="region of interest" description="Disordered" evidence="2">
    <location>
        <begin position="386"/>
        <end position="405"/>
    </location>
</feature>
<dbReference type="SUPFAM" id="SSF56574">
    <property type="entry name" value="Serpins"/>
    <property type="match status" value="1"/>
</dbReference>
<protein>
    <submittedName>
        <fullName evidence="4">Serpin family protein</fullName>
    </submittedName>
</protein>
<dbReference type="InterPro" id="IPR042178">
    <property type="entry name" value="Serpin_sf_1"/>
</dbReference>
<dbReference type="InterPro" id="IPR036186">
    <property type="entry name" value="Serpin_sf"/>
</dbReference>
<dbReference type="SMART" id="SM00093">
    <property type="entry name" value="SERPIN"/>
    <property type="match status" value="1"/>
</dbReference>
<reference evidence="4 5" key="1">
    <citation type="submission" date="2024-10" db="EMBL/GenBank/DDBJ databases">
        <title>The Natural Products Discovery Center: Release of the First 8490 Sequenced Strains for Exploring Actinobacteria Biosynthetic Diversity.</title>
        <authorList>
            <person name="Kalkreuter E."/>
            <person name="Kautsar S.A."/>
            <person name="Yang D."/>
            <person name="Bader C.D."/>
            <person name="Teijaro C.N."/>
            <person name="Fluegel L."/>
            <person name="Davis C.M."/>
            <person name="Simpson J.R."/>
            <person name="Lauterbach L."/>
            <person name="Steele A.D."/>
            <person name="Gui C."/>
            <person name="Meng S."/>
            <person name="Li G."/>
            <person name="Viehrig K."/>
            <person name="Ye F."/>
            <person name="Su P."/>
            <person name="Kiefer A.F."/>
            <person name="Nichols A."/>
            <person name="Cepeda A.J."/>
            <person name="Yan W."/>
            <person name="Fan B."/>
            <person name="Jiang Y."/>
            <person name="Adhikari A."/>
            <person name="Zheng C.-J."/>
            <person name="Schuster L."/>
            <person name="Cowan T.M."/>
            <person name="Smanski M.J."/>
            <person name="Chevrette M.G."/>
            <person name="De Carvalho L.P.S."/>
            <person name="Shen B."/>
        </authorList>
    </citation>
    <scope>NUCLEOTIDE SEQUENCE [LARGE SCALE GENOMIC DNA]</scope>
    <source>
        <strain evidence="4 5">NPDC015755</strain>
    </source>
</reference>
<dbReference type="RefSeq" id="WP_391932810.1">
    <property type="nucleotide sequence ID" value="NZ_JBIBSM010000001.1"/>
</dbReference>
<evidence type="ECO:0000313" key="5">
    <source>
        <dbReference type="Proteomes" id="UP001603013"/>
    </source>
</evidence>
<evidence type="ECO:0000313" key="4">
    <source>
        <dbReference type="EMBL" id="MFF8275055.1"/>
    </source>
</evidence>
<comment type="caution">
    <text evidence="4">The sequence shown here is derived from an EMBL/GenBank/DDBJ whole genome shotgun (WGS) entry which is preliminary data.</text>
</comment>
<dbReference type="Proteomes" id="UP001603013">
    <property type="component" value="Unassembled WGS sequence"/>
</dbReference>
<evidence type="ECO:0000259" key="3">
    <source>
        <dbReference type="SMART" id="SM00093"/>
    </source>
</evidence>
<name>A0ABW6Y5L0_9ACTN</name>
<keyword evidence="5" id="KW-1185">Reference proteome</keyword>
<organism evidence="4 5">
    <name type="scientific">Streptomyces lateritius</name>
    <dbReference type="NCBI Taxonomy" id="67313"/>
    <lineage>
        <taxon>Bacteria</taxon>
        <taxon>Bacillati</taxon>
        <taxon>Actinomycetota</taxon>
        <taxon>Actinomycetes</taxon>
        <taxon>Kitasatosporales</taxon>
        <taxon>Streptomycetaceae</taxon>
        <taxon>Streptomyces</taxon>
    </lineage>
</organism>
<feature type="compositionally biased region" description="Polar residues" evidence="2">
    <location>
        <begin position="393"/>
        <end position="405"/>
    </location>
</feature>
<dbReference type="PANTHER" id="PTHR11461">
    <property type="entry name" value="SERINE PROTEASE INHIBITOR, SERPIN"/>
    <property type="match status" value="1"/>
</dbReference>
<accession>A0ABW6Y5L0</accession>
<gene>
    <name evidence="4" type="ORF">ACF05T_02900</name>
</gene>
<dbReference type="Gene3D" id="2.30.39.10">
    <property type="entry name" value="Alpha-1-antitrypsin, domain 1"/>
    <property type="match status" value="1"/>
</dbReference>
<dbReference type="Pfam" id="PF00079">
    <property type="entry name" value="Serpin"/>
    <property type="match status" value="1"/>
</dbReference>